<name>A0A5B7EMY9_PORTR</name>
<dbReference type="Proteomes" id="UP000324222">
    <property type="component" value="Unassembled WGS sequence"/>
</dbReference>
<evidence type="ECO:0000313" key="2">
    <source>
        <dbReference type="Proteomes" id="UP000324222"/>
    </source>
</evidence>
<keyword evidence="2" id="KW-1185">Reference proteome</keyword>
<protein>
    <submittedName>
        <fullName evidence="1">Uncharacterized protein</fullName>
    </submittedName>
</protein>
<dbReference type="AlphaFoldDB" id="A0A5B7EMY9"/>
<proteinExistence type="predicted"/>
<organism evidence="1 2">
    <name type="scientific">Portunus trituberculatus</name>
    <name type="common">Swimming crab</name>
    <name type="synonym">Neptunus trituberculatus</name>
    <dbReference type="NCBI Taxonomy" id="210409"/>
    <lineage>
        <taxon>Eukaryota</taxon>
        <taxon>Metazoa</taxon>
        <taxon>Ecdysozoa</taxon>
        <taxon>Arthropoda</taxon>
        <taxon>Crustacea</taxon>
        <taxon>Multicrustacea</taxon>
        <taxon>Malacostraca</taxon>
        <taxon>Eumalacostraca</taxon>
        <taxon>Eucarida</taxon>
        <taxon>Decapoda</taxon>
        <taxon>Pleocyemata</taxon>
        <taxon>Brachyura</taxon>
        <taxon>Eubrachyura</taxon>
        <taxon>Portunoidea</taxon>
        <taxon>Portunidae</taxon>
        <taxon>Portuninae</taxon>
        <taxon>Portunus</taxon>
    </lineage>
</organism>
<gene>
    <name evidence="1" type="ORF">E2C01_028977</name>
</gene>
<comment type="caution">
    <text evidence="1">The sequence shown here is derived from an EMBL/GenBank/DDBJ whole genome shotgun (WGS) entry which is preliminary data.</text>
</comment>
<reference evidence="1 2" key="1">
    <citation type="submission" date="2019-05" db="EMBL/GenBank/DDBJ databases">
        <title>Another draft genome of Portunus trituberculatus and its Hox gene families provides insights of decapod evolution.</title>
        <authorList>
            <person name="Jeong J.-H."/>
            <person name="Song I."/>
            <person name="Kim S."/>
            <person name="Choi T."/>
            <person name="Kim D."/>
            <person name="Ryu S."/>
            <person name="Kim W."/>
        </authorList>
    </citation>
    <scope>NUCLEOTIDE SEQUENCE [LARGE SCALE GENOMIC DNA]</scope>
    <source>
        <tissue evidence="1">Muscle</tissue>
    </source>
</reference>
<sequence>MVAEKSMQLRRRIVEELAWVFCETNDRCFSIVSCPVQVPPLCSRGAQHEAHALCRSGDLEASSSLLQPPTQHRHTSAALCTTHTAVNAGDVLLMSRTVSLIRLSCLDTPFFPFQPVFYGSNISPLSLFLDCQRLRRRSRAEVPLLITATSPSERRLQGQVESAERKLPVRC</sequence>
<dbReference type="EMBL" id="VSRR010003301">
    <property type="protein sequence ID" value="MPC35552.1"/>
    <property type="molecule type" value="Genomic_DNA"/>
</dbReference>
<evidence type="ECO:0000313" key="1">
    <source>
        <dbReference type="EMBL" id="MPC35552.1"/>
    </source>
</evidence>
<accession>A0A5B7EMY9</accession>